<sequence length="561" mass="62276">MSKAASVRASVRDCEEKEVVVDESVTALGFGFLHLPPTRYAPLVIKTVKQDSWADLQGIIPGSELIELEGQEAGRLSAEEFRQVLKQRPLRLKLAPPHGEVWKQVAAFQQQVVALSLQKVHLQQALKDESDRVMRELGICTELEKSNSMQHKAKVLKDQAQRLQEKQALEEEMDKLKAELQTCHLQMDVERQQMEAERSKFQEDLQEASQLATDHATQRSLLEEQLKDLQAKMDSSTAQLTELTAQLDSEREARQQLDVENSRLQASCAESEAQVQRCKGELEAARKGTLEAETSQLAELQRSRASLEQERQQLVASQAELQLEKNHQAAEKLELEAMRKSLEEKDPHLQQAVSELSKLRNLVAHWQWHILSGRACAMRVALTSAQPELQSLLSHLATSELFKVESSPPAAAVPGPSAVPGPARPVAAPAADKESDEDSSAGRWSQNQISGQSPFVRTDGGGRSMNDGHAPSEARFLPACAAALAAMMMALSLGVDATPPAVRREPQETKVSSDWAQMECKKDVVAKKGSEERLMRVRKKLKEHAQVAVDRLCFEFDIDPV</sequence>
<dbReference type="Proteomes" id="UP001152797">
    <property type="component" value="Unassembled WGS sequence"/>
</dbReference>
<dbReference type="EMBL" id="CAMXCT030002030">
    <property type="protein sequence ID" value="CAL4782392.1"/>
    <property type="molecule type" value="Genomic_DNA"/>
</dbReference>
<feature type="compositionally biased region" description="Polar residues" evidence="2">
    <location>
        <begin position="442"/>
        <end position="455"/>
    </location>
</feature>
<comment type="caution">
    <text evidence="3">The sequence shown here is derived from an EMBL/GenBank/DDBJ whole genome shotgun (WGS) entry which is preliminary data.</text>
</comment>
<dbReference type="EMBL" id="CAMXCT020002030">
    <property type="protein sequence ID" value="CAL1148455.1"/>
    <property type="molecule type" value="Genomic_DNA"/>
</dbReference>
<gene>
    <name evidence="3" type="ORF">C1SCF055_LOCUS21680</name>
</gene>
<reference evidence="3" key="1">
    <citation type="submission" date="2022-10" db="EMBL/GenBank/DDBJ databases">
        <authorList>
            <person name="Chen Y."/>
            <person name="Dougan E. K."/>
            <person name="Chan C."/>
            <person name="Rhodes N."/>
            <person name="Thang M."/>
        </authorList>
    </citation>
    <scope>NUCLEOTIDE SEQUENCE</scope>
</reference>
<dbReference type="InterPro" id="IPR036034">
    <property type="entry name" value="PDZ_sf"/>
</dbReference>
<evidence type="ECO:0000256" key="1">
    <source>
        <dbReference type="SAM" id="Coils"/>
    </source>
</evidence>
<protein>
    <submittedName>
        <fullName evidence="4">PDZ domain-containing protein</fullName>
    </submittedName>
</protein>
<organism evidence="3">
    <name type="scientific">Cladocopium goreaui</name>
    <dbReference type="NCBI Taxonomy" id="2562237"/>
    <lineage>
        <taxon>Eukaryota</taxon>
        <taxon>Sar</taxon>
        <taxon>Alveolata</taxon>
        <taxon>Dinophyceae</taxon>
        <taxon>Suessiales</taxon>
        <taxon>Symbiodiniaceae</taxon>
        <taxon>Cladocopium</taxon>
    </lineage>
</organism>
<keyword evidence="5" id="KW-1185">Reference proteome</keyword>
<evidence type="ECO:0000256" key="2">
    <source>
        <dbReference type="SAM" id="MobiDB-lite"/>
    </source>
</evidence>
<reference evidence="4 5" key="2">
    <citation type="submission" date="2024-05" db="EMBL/GenBank/DDBJ databases">
        <authorList>
            <person name="Chen Y."/>
            <person name="Shah S."/>
            <person name="Dougan E. K."/>
            <person name="Thang M."/>
            <person name="Chan C."/>
        </authorList>
    </citation>
    <scope>NUCLEOTIDE SEQUENCE [LARGE SCALE GENOMIC DNA]</scope>
</reference>
<evidence type="ECO:0000313" key="5">
    <source>
        <dbReference type="Proteomes" id="UP001152797"/>
    </source>
</evidence>
<accession>A0A9P1CPC7</accession>
<name>A0A9P1CPC7_9DINO</name>
<dbReference type="Gene3D" id="2.30.42.10">
    <property type="match status" value="1"/>
</dbReference>
<feature type="compositionally biased region" description="Low complexity" evidence="2">
    <location>
        <begin position="407"/>
        <end position="416"/>
    </location>
</feature>
<feature type="region of interest" description="Disordered" evidence="2">
    <location>
        <begin position="407"/>
        <end position="470"/>
    </location>
</feature>
<proteinExistence type="predicted"/>
<dbReference type="SUPFAM" id="SSF50156">
    <property type="entry name" value="PDZ domain-like"/>
    <property type="match status" value="1"/>
</dbReference>
<dbReference type="OrthoDB" id="431225at2759"/>
<dbReference type="AlphaFoldDB" id="A0A9P1CPC7"/>
<keyword evidence="1" id="KW-0175">Coiled coil</keyword>
<evidence type="ECO:0000313" key="3">
    <source>
        <dbReference type="EMBL" id="CAI3995080.1"/>
    </source>
</evidence>
<dbReference type="EMBL" id="CAMXCT010002030">
    <property type="protein sequence ID" value="CAI3995080.1"/>
    <property type="molecule type" value="Genomic_DNA"/>
</dbReference>
<dbReference type="PANTHER" id="PTHR45615">
    <property type="entry name" value="MYOSIN HEAVY CHAIN, NON-MUSCLE"/>
    <property type="match status" value="1"/>
</dbReference>
<dbReference type="PANTHER" id="PTHR45615:SF80">
    <property type="entry name" value="GRIP DOMAIN-CONTAINING PROTEIN"/>
    <property type="match status" value="1"/>
</dbReference>
<feature type="coiled-coil region" evidence="1">
    <location>
        <begin position="146"/>
        <end position="345"/>
    </location>
</feature>
<evidence type="ECO:0000313" key="4">
    <source>
        <dbReference type="EMBL" id="CAL4782392.1"/>
    </source>
</evidence>